<dbReference type="InterPro" id="IPR037523">
    <property type="entry name" value="VOC_core"/>
</dbReference>
<evidence type="ECO:0000313" key="2">
    <source>
        <dbReference type="EMBL" id="MXQ54320.1"/>
    </source>
</evidence>
<gene>
    <name evidence="2" type="ORF">GSM42_11480</name>
</gene>
<dbReference type="RefSeq" id="WP_160801679.1">
    <property type="nucleotide sequence ID" value="NZ_WUUL01000007.1"/>
</dbReference>
<feature type="domain" description="VOC" evidence="1">
    <location>
        <begin position="2"/>
        <end position="126"/>
    </location>
</feature>
<dbReference type="InterPro" id="IPR004360">
    <property type="entry name" value="Glyas_Fos-R_dOase_dom"/>
</dbReference>
<dbReference type="InterPro" id="IPR029068">
    <property type="entry name" value="Glyas_Bleomycin-R_OHBP_Dase"/>
</dbReference>
<sequence length="245" mass="28241">MKILSLELSTTNLSKMKHFYLEQLSFPLKRESDDSFTITAGHTELTFTYDRDQKNPYYHFAMDIPNNQIQEVHDWLLKKGCHILDATTIEEANIYADQKIVFFGATNAQSVYFFDPQGNLVEFIARKNLDNSSVKPFDPLSIINISEIGFSLQNDVEQTIDKLCTEFDVTPYTGDGKTFQILGNDQGMFILGAGTRKWYPISRSPEIHPIHMTIAGNKNDRFQLEPYPYFIQTKNTEERINKSMI</sequence>
<name>A0A6I4VWQ3_9BACL</name>
<proteinExistence type="predicted"/>
<dbReference type="CDD" id="cd06587">
    <property type="entry name" value="VOC"/>
    <property type="match status" value="1"/>
</dbReference>
<dbReference type="Gene3D" id="3.10.180.10">
    <property type="entry name" value="2,3-Dihydroxybiphenyl 1,2-Dioxygenase, domain 1"/>
    <property type="match status" value="1"/>
</dbReference>
<dbReference type="EMBL" id="WUUL01000007">
    <property type="protein sequence ID" value="MXQ54320.1"/>
    <property type="molecule type" value="Genomic_DNA"/>
</dbReference>
<dbReference type="PROSITE" id="PS51819">
    <property type="entry name" value="VOC"/>
    <property type="match status" value="1"/>
</dbReference>
<protein>
    <submittedName>
        <fullName evidence="2">Glyoxalase</fullName>
    </submittedName>
</protein>
<evidence type="ECO:0000313" key="3">
    <source>
        <dbReference type="Proteomes" id="UP000430692"/>
    </source>
</evidence>
<comment type="caution">
    <text evidence="2">The sequence shown here is derived from an EMBL/GenBank/DDBJ whole genome shotgun (WGS) entry which is preliminary data.</text>
</comment>
<organism evidence="2 3">
    <name type="scientific">Shimazuella alba</name>
    <dbReference type="NCBI Taxonomy" id="2690964"/>
    <lineage>
        <taxon>Bacteria</taxon>
        <taxon>Bacillati</taxon>
        <taxon>Bacillota</taxon>
        <taxon>Bacilli</taxon>
        <taxon>Bacillales</taxon>
        <taxon>Thermoactinomycetaceae</taxon>
        <taxon>Shimazuella</taxon>
    </lineage>
</organism>
<dbReference type="SUPFAM" id="SSF54593">
    <property type="entry name" value="Glyoxalase/Bleomycin resistance protein/Dihydroxybiphenyl dioxygenase"/>
    <property type="match status" value="1"/>
</dbReference>
<accession>A0A6I4VWQ3</accession>
<keyword evidence="3" id="KW-1185">Reference proteome</keyword>
<dbReference type="Pfam" id="PF00903">
    <property type="entry name" value="Glyoxalase"/>
    <property type="match status" value="1"/>
</dbReference>
<dbReference type="AlphaFoldDB" id="A0A6I4VWQ3"/>
<reference evidence="2 3" key="1">
    <citation type="submission" date="2019-12" db="EMBL/GenBank/DDBJ databases">
        <title>Whole-genome analyses of novel actinobacteria.</title>
        <authorList>
            <person name="Sahin N."/>
            <person name="Saygin H."/>
        </authorList>
    </citation>
    <scope>NUCLEOTIDE SEQUENCE [LARGE SCALE GENOMIC DNA]</scope>
    <source>
        <strain evidence="2 3">KC615</strain>
    </source>
</reference>
<dbReference type="Proteomes" id="UP000430692">
    <property type="component" value="Unassembled WGS sequence"/>
</dbReference>
<evidence type="ECO:0000259" key="1">
    <source>
        <dbReference type="PROSITE" id="PS51819"/>
    </source>
</evidence>